<dbReference type="GO" id="GO:0016787">
    <property type="term" value="F:hydrolase activity"/>
    <property type="evidence" value="ECO:0007669"/>
    <property type="project" value="InterPro"/>
</dbReference>
<dbReference type="Pfam" id="PF00149">
    <property type="entry name" value="Metallophos"/>
    <property type="match status" value="1"/>
</dbReference>
<proteinExistence type="predicted"/>
<accession>A0A517SY97</accession>
<feature type="domain" description="Calcineurin-like phosphoesterase" evidence="2">
    <location>
        <begin position="38"/>
        <end position="218"/>
    </location>
</feature>
<dbReference type="OrthoDB" id="211986at2"/>
<dbReference type="AlphaFoldDB" id="A0A517SY97"/>
<evidence type="ECO:0000313" key="4">
    <source>
        <dbReference type="Proteomes" id="UP000315003"/>
    </source>
</evidence>
<dbReference type="InterPro" id="IPR029052">
    <property type="entry name" value="Metallo-depent_PP-like"/>
</dbReference>
<dbReference type="Proteomes" id="UP000315003">
    <property type="component" value="Chromosome"/>
</dbReference>
<dbReference type="InterPro" id="IPR006311">
    <property type="entry name" value="TAT_signal"/>
</dbReference>
<dbReference type="InterPro" id="IPR004843">
    <property type="entry name" value="Calcineurin-like_PHP"/>
</dbReference>
<sequence length="312" mass="34538">MSKLDRRDLLNSLGATCATTVIASQALAAATSPRQPIRLGMIADLHGGLAVDAMARLDTFLSAMQKQPCHALVQMGDFAYPNAKHQPFADKFNAAHEQRIHVIGNHEFDHGLGRTDCYSAWGIQASFYRRDVQGLRLLVLDGNDTGSPTHRGGYPSFIGDRQKQWLDRELRSSDRPVLILSHQPLAGTSAINNAKEIQSLLAKHRSKVVACFNGHSHVDSLVQIDGVSYLHLNSASYFWVGGKTRMAYYSKSLFTTVTIDPESASLRVEASHAEWKEQSPKELGYFESKNRPPESLVTPQIRGRKITTARSQ</sequence>
<organism evidence="3 4">
    <name type="scientific">Stieleria bergensis</name>
    <dbReference type="NCBI Taxonomy" id="2528025"/>
    <lineage>
        <taxon>Bacteria</taxon>
        <taxon>Pseudomonadati</taxon>
        <taxon>Planctomycetota</taxon>
        <taxon>Planctomycetia</taxon>
        <taxon>Pirellulales</taxon>
        <taxon>Pirellulaceae</taxon>
        <taxon>Stieleria</taxon>
    </lineage>
</organism>
<evidence type="ECO:0000313" key="3">
    <source>
        <dbReference type="EMBL" id="QDT61124.1"/>
    </source>
</evidence>
<evidence type="ECO:0000256" key="1">
    <source>
        <dbReference type="SAM" id="MobiDB-lite"/>
    </source>
</evidence>
<dbReference type="RefSeq" id="WP_145274849.1">
    <property type="nucleotide sequence ID" value="NZ_CP036272.1"/>
</dbReference>
<keyword evidence="4" id="KW-1185">Reference proteome</keyword>
<dbReference type="EMBL" id="CP036272">
    <property type="protein sequence ID" value="QDT61124.1"/>
    <property type="molecule type" value="Genomic_DNA"/>
</dbReference>
<feature type="compositionally biased region" description="Basic residues" evidence="1">
    <location>
        <begin position="302"/>
        <end position="312"/>
    </location>
</feature>
<gene>
    <name evidence="3" type="ORF">SV7mr_36550</name>
</gene>
<dbReference type="PROSITE" id="PS51318">
    <property type="entry name" value="TAT"/>
    <property type="match status" value="1"/>
</dbReference>
<reference evidence="3 4" key="1">
    <citation type="submission" date="2019-02" db="EMBL/GenBank/DDBJ databases">
        <title>Deep-cultivation of Planctomycetes and their phenomic and genomic characterization uncovers novel biology.</title>
        <authorList>
            <person name="Wiegand S."/>
            <person name="Jogler M."/>
            <person name="Boedeker C."/>
            <person name="Pinto D."/>
            <person name="Vollmers J."/>
            <person name="Rivas-Marin E."/>
            <person name="Kohn T."/>
            <person name="Peeters S.H."/>
            <person name="Heuer A."/>
            <person name="Rast P."/>
            <person name="Oberbeckmann S."/>
            <person name="Bunk B."/>
            <person name="Jeske O."/>
            <person name="Meyerdierks A."/>
            <person name="Storesund J.E."/>
            <person name="Kallscheuer N."/>
            <person name="Luecker S."/>
            <person name="Lage O.M."/>
            <person name="Pohl T."/>
            <person name="Merkel B.J."/>
            <person name="Hornburger P."/>
            <person name="Mueller R.-W."/>
            <person name="Bruemmer F."/>
            <person name="Labrenz M."/>
            <person name="Spormann A.M."/>
            <person name="Op den Camp H."/>
            <person name="Overmann J."/>
            <person name="Amann R."/>
            <person name="Jetten M.S.M."/>
            <person name="Mascher T."/>
            <person name="Medema M.H."/>
            <person name="Devos D.P."/>
            <person name="Kaster A.-K."/>
            <person name="Ovreas L."/>
            <person name="Rohde M."/>
            <person name="Galperin M.Y."/>
            <person name="Jogler C."/>
        </authorList>
    </citation>
    <scope>NUCLEOTIDE SEQUENCE [LARGE SCALE GENOMIC DNA]</scope>
    <source>
        <strain evidence="3 4">SV_7m_r</strain>
    </source>
</reference>
<dbReference type="Gene3D" id="3.60.21.10">
    <property type="match status" value="1"/>
</dbReference>
<name>A0A517SY97_9BACT</name>
<evidence type="ECO:0000259" key="2">
    <source>
        <dbReference type="Pfam" id="PF00149"/>
    </source>
</evidence>
<dbReference type="SUPFAM" id="SSF56300">
    <property type="entry name" value="Metallo-dependent phosphatases"/>
    <property type="match status" value="1"/>
</dbReference>
<feature type="region of interest" description="Disordered" evidence="1">
    <location>
        <begin position="278"/>
        <end position="312"/>
    </location>
</feature>
<protein>
    <submittedName>
        <fullName evidence="3">Calcineurin-like phosphoesterase superfamily domain protein</fullName>
    </submittedName>
</protein>